<keyword evidence="2 6" id="KW-0808">Transferase</keyword>
<evidence type="ECO:0000256" key="2">
    <source>
        <dbReference type="ARBA" id="ARBA00022679"/>
    </source>
</evidence>
<dbReference type="PANTHER" id="PTHR43317:SF9">
    <property type="entry name" value="SPERMINE SYNTHASE"/>
    <property type="match status" value="1"/>
</dbReference>
<feature type="region of interest" description="Disordered" evidence="7">
    <location>
        <begin position="54"/>
        <end position="81"/>
    </location>
</feature>
<feature type="domain" description="PABS" evidence="8">
    <location>
        <begin position="90"/>
        <end position="327"/>
    </location>
</feature>
<dbReference type="Gene3D" id="3.40.50.150">
    <property type="entry name" value="Vaccinia Virus protein VP39"/>
    <property type="match status" value="1"/>
</dbReference>
<dbReference type="EMBL" id="CP097509">
    <property type="protein sequence ID" value="URE14162.1"/>
    <property type="molecule type" value="Genomic_DNA"/>
</dbReference>
<dbReference type="FunFam" id="3.40.50.150:FF:000088">
    <property type="entry name" value="Polyamine aminopropyltransferase"/>
    <property type="match status" value="1"/>
</dbReference>
<dbReference type="Pfam" id="PF17284">
    <property type="entry name" value="Spermine_synt_N"/>
    <property type="match status" value="1"/>
</dbReference>
<evidence type="ECO:0000313" key="9">
    <source>
        <dbReference type="EMBL" id="URE14162.1"/>
    </source>
</evidence>
<proteinExistence type="inferred from homology"/>
<dbReference type="InterPro" id="IPR030374">
    <property type="entry name" value="PABS"/>
</dbReference>
<evidence type="ECO:0000256" key="1">
    <source>
        <dbReference type="ARBA" id="ARBA00007867"/>
    </source>
</evidence>
<evidence type="ECO:0000256" key="7">
    <source>
        <dbReference type="SAM" id="MobiDB-lite"/>
    </source>
</evidence>
<evidence type="ECO:0000256" key="3">
    <source>
        <dbReference type="ARBA" id="ARBA00023115"/>
    </source>
</evidence>
<sequence>MCHKIMTRMLSEDRELQDDVELTSFQVTRIIPSSTPTPRSSRLFPSIYPPPPPARLLGGEARSTSPAHMGDISGSNGNGSGLLGDGRRKSCWYEEEIEQNLRWCFALNSILHTGSSQYQDIALLDTKPFGKALVLDGKLQSAEMDEFIYHESLVHPALLHHQNPKHIFIMGGGEGSTARETLRHRTVERVVMCDIDQEVVDFCKSHLLANKEAFFDPRLHVIINDARAELEKRKDKFDVIVGDLADPIEGGPCYKLYTKSFYEETLKPRLNQGGIFVTQAGPAGVFSHTEVFSCIYNTLRHVFRYVVPYSAHIPSYADTWGWVMASDSPFTLDAEKLDSRIRQRIEGENRYVDGKTFASASILSKAVRKSLAKETQLYTEGTAKFIYGRGNCTDIASTLPFGGKKKDTETGAEFRRFPLRTPRDQRETSEPALCYKKCCRGREGPESFAFADGCSSLVATARVAASSVPLQPTFPDLASGFGRRALVLSPCSPVFLPCDWPSGIATASCRTPGTAFGFLATRWIEWYASLLTRGFFCDKGRETVDRMRQVALLLR</sequence>
<dbReference type="Proteomes" id="UP001055439">
    <property type="component" value="Chromosome 7"/>
</dbReference>
<organism evidence="9 10">
    <name type="scientific">Musa troglodytarum</name>
    <name type="common">fe'i banana</name>
    <dbReference type="NCBI Taxonomy" id="320322"/>
    <lineage>
        <taxon>Eukaryota</taxon>
        <taxon>Viridiplantae</taxon>
        <taxon>Streptophyta</taxon>
        <taxon>Embryophyta</taxon>
        <taxon>Tracheophyta</taxon>
        <taxon>Spermatophyta</taxon>
        <taxon>Magnoliopsida</taxon>
        <taxon>Liliopsida</taxon>
        <taxon>Zingiberales</taxon>
        <taxon>Musaceae</taxon>
        <taxon>Musa</taxon>
    </lineage>
</organism>
<dbReference type="OrthoDB" id="38125at2759"/>
<gene>
    <name evidence="9" type="ORF">MUK42_10715</name>
</gene>
<dbReference type="InterPro" id="IPR001045">
    <property type="entry name" value="Spermi_synthase"/>
</dbReference>
<dbReference type="EC" id="2.5.1.79" evidence="5"/>
<protein>
    <recommendedName>
        <fullName evidence="5">thermospermine synthase</fullName>
        <ecNumber evidence="5">2.5.1.79</ecNumber>
    </recommendedName>
</protein>
<evidence type="ECO:0000256" key="4">
    <source>
        <dbReference type="ARBA" id="ARBA00048874"/>
    </source>
</evidence>
<dbReference type="CDD" id="cd02440">
    <property type="entry name" value="AdoMet_MTases"/>
    <property type="match status" value="1"/>
</dbReference>
<dbReference type="InterPro" id="IPR037163">
    <property type="entry name" value="Spermidine_synt_N_sf"/>
</dbReference>
<dbReference type="GO" id="GO:0010487">
    <property type="term" value="F:thermospermine synthase activity"/>
    <property type="evidence" value="ECO:0007669"/>
    <property type="project" value="UniProtKB-EC"/>
</dbReference>
<dbReference type="AlphaFoldDB" id="A0A9E7GKP9"/>
<feature type="active site" description="Proton acceptor" evidence="6">
    <location>
        <position position="243"/>
    </location>
</feature>
<dbReference type="NCBIfam" id="NF037959">
    <property type="entry name" value="MFS_SpdSyn"/>
    <property type="match status" value="1"/>
</dbReference>
<dbReference type="SUPFAM" id="SSF53335">
    <property type="entry name" value="S-adenosyl-L-methionine-dependent methyltransferases"/>
    <property type="match status" value="1"/>
</dbReference>
<evidence type="ECO:0000256" key="5">
    <source>
        <dbReference type="ARBA" id="ARBA00049721"/>
    </source>
</evidence>
<dbReference type="GO" id="GO:0006596">
    <property type="term" value="P:polyamine biosynthetic process"/>
    <property type="evidence" value="ECO:0007669"/>
    <property type="project" value="UniProtKB-UniRule"/>
</dbReference>
<accession>A0A9E7GKP9</accession>
<keyword evidence="3 6" id="KW-0620">Polyamine biosynthesis</keyword>
<dbReference type="PROSITE" id="PS51006">
    <property type="entry name" value="PABS_2"/>
    <property type="match status" value="1"/>
</dbReference>
<dbReference type="FunFam" id="2.30.140.10:FF:000006">
    <property type="entry name" value="thermospermine synthase ACAULIS5"/>
    <property type="match status" value="1"/>
</dbReference>
<dbReference type="Pfam" id="PF01564">
    <property type="entry name" value="Spermine_synth"/>
    <property type="match status" value="1"/>
</dbReference>
<dbReference type="PANTHER" id="PTHR43317">
    <property type="entry name" value="THERMOSPERMINE SYNTHASE ACAULIS5"/>
    <property type="match status" value="1"/>
</dbReference>
<dbReference type="Gene3D" id="2.30.140.10">
    <property type="entry name" value="Spermidine synthase, tetramerisation domain"/>
    <property type="match status" value="1"/>
</dbReference>
<dbReference type="HAMAP" id="MF_00198">
    <property type="entry name" value="Spermidine_synth"/>
    <property type="match status" value="1"/>
</dbReference>
<keyword evidence="10" id="KW-1185">Reference proteome</keyword>
<comment type="similarity">
    <text evidence="1">Belongs to the spermidine/spermine synthase family.</text>
</comment>
<evidence type="ECO:0000259" key="8">
    <source>
        <dbReference type="PROSITE" id="PS51006"/>
    </source>
</evidence>
<evidence type="ECO:0000313" key="10">
    <source>
        <dbReference type="Proteomes" id="UP001055439"/>
    </source>
</evidence>
<name>A0A9E7GKP9_9LILI</name>
<dbReference type="InterPro" id="IPR029063">
    <property type="entry name" value="SAM-dependent_MTases_sf"/>
</dbReference>
<dbReference type="InterPro" id="IPR035246">
    <property type="entry name" value="Spermidine_synt_N"/>
</dbReference>
<comment type="catalytic activity">
    <reaction evidence="4">
        <text>S-adenosyl 3-(methylsulfanyl)propylamine + spermidine = thermospermine + S-methyl-5'-thioadenosine + H(+)</text>
        <dbReference type="Rhea" id="RHEA:30515"/>
        <dbReference type="ChEBI" id="CHEBI:15378"/>
        <dbReference type="ChEBI" id="CHEBI:17509"/>
        <dbReference type="ChEBI" id="CHEBI:57443"/>
        <dbReference type="ChEBI" id="CHEBI:57834"/>
        <dbReference type="ChEBI" id="CHEBI:59903"/>
        <dbReference type="EC" id="2.5.1.79"/>
    </reaction>
</comment>
<evidence type="ECO:0000256" key="6">
    <source>
        <dbReference type="PROSITE-ProRule" id="PRU00354"/>
    </source>
</evidence>
<reference evidence="9" key="1">
    <citation type="submission" date="2022-05" db="EMBL/GenBank/DDBJ databases">
        <title>The Musa troglodytarum L. genome provides insights into the mechanism of non-climacteric behaviour and enrichment of carotenoids.</title>
        <authorList>
            <person name="Wang J."/>
        </authorList>
    </citation>
    <scope>NUCLEOTIDE SEQUENCE</scope>
    <source>
        <tissue evidence="9">Leaf</tissue>
    </source>
</reference>